<accession>A0A2J6PT77</accession>
<sequence length="308" mass="35327">MDPLTALSVAGTIVQFADFGCKLLSGYRELYKFTSGTLAANEEIELVTVDLQAVVLKLRRSVCPKDPSNSLIKDEQWDRNPFKKICDDAVTAAEEIIERLHKLKVKRVKDRKWESFWQAVKSAWSQEEIAALMKRLANLKEALETRVLFSISATMDTQSIHMSSHFKGLEQQTQYIISSLLDNQIQAKDTRTMTHKIRCHLATLIQIVRRLDTISPNERLRTRASVIESHRRDRGDEMKEIISMIEMLDVPHAEEIILGKSVTEAIIQSLSYPSMSHRYKSVLESYPETFEWAFRDTQAGQLPWSNLS</sequence>
<evidence type="ECO:0008006" key="3">
    <source>
        <dbReference type="Google" id="ProtNLM"/>
    </source>
</evidence>
<reference evidence="1 2" key="1">
    <citation type="submission" date="2016-05" db="EMBL/GenBank/DDBJ databases">
        <title>A degradative enzymes factory behind the ericoid mycorrhizal symbiosis.</title>
        <authorList>
            <consortium name="DOE Joint Genome Institute"/>
            <person name="Martino E."/>
            <person name="Morin E."/>
            <person name="Grelet G."/>
            <person name="Kuo A."/>
            <person name="Kohler A."/>
            <person name="Daghino S."/>
            <person name="Barry K."/>
            <person name="Choi C."/>
            <person name="Cichocki N."/>
            <person name="Clum A."/>
            <person name="Copeland A."/>
            <person name="Hainaut M."/>
            <person name="Haridas S."/>
            <person name="Labutti K."/>
            <person name="Lindquist E."/>
            <person name="Lipzen A."/>
            <person name="Khouja H.-R."/>
            <person name="Murat C."/>
            <person name="Ohm R."/>
            <person name="Olson A."/>
            <person name="Spatafora J."/>
            <person name="Veneault-Fourrey C."/>
            <person name="Henrissat B."/>
            <person name="Grigoriev I."/>
            <person name="Martin F."/>
            <person name="Perotto S."/>
        </authorList>
    </citation>
    <scope>NUCLEOTIDE SEQUENCE [LARGE SCALE GENOMIC DNA]</scope>
    <source>
        <strain evidence="1 2">UAMH 7357</strain>
    </source>
</reference>
<evidence type="ECO:0000313" key="2">
    <source>
        <dbReference type="Proteomes" id="UP000235672"/>
    </source>
</evidence>
<name>A0A2J6PT77_9HELO</name>
<gene>
    <name evidence="1" type="ORF">NA56DRAFT_752573</name>
</gene>
<dbReference type="EMBL" id="KZ613501">
    <property type="protein sequence ID" value="PMD17222.1"/>
    <property type="molecule type" value="Genomic_DNA"/>
</dbReference>
<dbReference type="OrthoDB" id="443402at2759"/>
<organism evidence="1 2">
    <name type="scientific">Hyaloscypha hepaticicola</name>
    <dbReference type="NCBI Taxonomy" id="2082293"/>
    <lineage>
        <taxon>Eukaryota</taxon>
        <taxon>Fungi</taxon>
        <taxon>Dikarya</taxon>
        <taxon>Ascomycota</taxon>
        <taxon>Pezizomycotina</taxon>
        <taxon>Leotiomycetes</taxon>
        <taxon>Helotiales</taxon>
        <taxon>Hyaloscyphaceae</taxon>
        <taxon>Hyaloscypha</taxon>
    </lineage>
</organism>
<keyword evidence="2" id="KW-1185">Reference proteome</keyword>
<protein>
    <recommendedName>
        <fullName evidence="3">Fungal N-terminal domain-containing protein</fullName>
    </recommendedName>
</protein>
<dbReference type="Proteomes" id="UP000235672">
    <property type="component" value="Unassembled WGS sequence"/>
</dbReference>
<dbReference type="AlphaFoldDB" id="A0A2J6PT77"/>
<evidence type="ECO:0000313" key="1">
    <source>
        <dbReference type="EMBL" id="PMD17222.1"/>
    </source>
</evidence>
<proteinExistence type="predicted"/>
<feature type="non-terminal residue" evidence="1">
    <location>
        <position position="308"/>
    </location>
</feature>
<dbReference type="STRING" id="1745343.A0A2J6PT77"/>